<dbReference type="Pfam" id="PF00089">
    <property type="entry name" value="Trypsin"/>
    <property type="match status" value="1"/>
</dbReference>
<dbReference type="CDD" id="cd00190">
    <property type="entry name" value="Tryp_SPc"/>
    <property type="match status" value="1"/>
</dbReference>
<dbReference type="Proteomes" id="UP000028760">
    <property type="component" value="Unassembled WGS sequence"/>
</dbReference>
<evidence type="ECO:0000256" key="1">
    <source>
        <dbReference type="ARBA" id="ARBA00022670"/>
    </source>
</evidence>
<keyword evidence="4" id="KW-0720">Serine protease</keyword>
<dbReference type="GO" id="GO:0006508">
    <property type="term" value="P:proteolysis"/>
    <property type="evidence" value="ECO:0007669"/>
    <property type="project" value="UniProtKB-KW"/>
</dbReference>
<keyword evidence="5" id="KW-1015">Disulfide bond</keyword>
<protein>
    <submittedName>
        <fullName evidence="7">Brain-specific serine protease 4-like</fullName>
    </submittedName>
</protein>
<evidence type="ECO:0000259" key="6">
    <source>
        <dbReference type="PROSITE" id="PS50240"/>
    </source>
</evidence>
<reference evidence="7" key="2">
    <citation type="submission" date="2025-08" db="UniProtKB">
        <authorList>
            <consortium name="Ensembl"/>
        </authorList>
    </citation>
    <scope>IDENTIFICATION</scope>
</reference>
<dbReference type="PRINTS" id="PR00722">
    <property type="entry name" value="CHYMOTRYPSIN"/>
</dbReference>
<organism evidence="7 8">
    <name type="scientific">Poecilia formosa</name>
    <name type="common">Amazon molly</name>
    <name type="synonym">Limia formosa</name>
    <dbReference type="NCBI Taxonomy" id="48698"/>
    <lineage>
        <taxon>Eukaryota</taxon>
        <taxon>Metazoa</taxon>
        <taxon>Chordata</taxon>
        <taxon>Craniata</taxon>
        <taxon>Vertebrata</taxon>
        <taxon>Euteleostomi</taxon>
        <taxon>Actinopterygii</taxon>
        <taxon>Neopterygii</taxon>
        <taxon>Teleostei</taxon>
        <taxon>Neoteleostei</taxon>
        <taxon>Acanthomorphata</taxon>
        <taxon>Ovalentaria</taxon>
        <taxon>Atherinomorphae</taxon>
        <taxon>Cyprinodontiformes</taxon>
        <taxon>Poeciliidae</taxon>
        <taxon>Poeciliinae</taxon>
        <taxon>Poecilia</taxon>
    </lineage>
</organism>
<reference evidence="7" key="3">
    <citation type="submission" date="2025-09" db="UniProtKB">
        <authorList>
            <consortium name="Ensembl"/>
        </authorList>
    </citation>
    <scope>IDENTIFICATION</scope>
</reference>
<evidence type="ECO:0000313" key="7">
    <source>
        <dbReference type="Ensembl" id="ENSPFOP00000022691.1"/>
    </source>
</evidence>
<keyword evidence="3" id="KW-0378">Hydrolase</keyword>
<dbReference type="AlphaFoldDB" id="A0A096LU50"/>
<dbReference type="SUPFAM" id="SSF50494">
    <property type="entry name" value="Trypsin-like serine proteases"/>
    <property type="match status" value="1"/>
</dbReference>
<evidence type="ECO:0000256" key="3">
    <source>
        <dbReference type="ARBA" id="ARBA00022801"/>
    </source>
</evidence>
<evidence type="ECO:0000256" key="4">
    <source>
        <dbReference type="ARBA" id="ARBA00022825"/>
    </source>
</evidence>
<dbReference type="Ensembl" id="ENSPFOT00000023963.1">
    <property type="protein sequence ID" value="ENSPFOP00000022691.1"/>
    <property type="gene ID" value="ENSPFOG00000019576.2"/>
</dbReference>
<dbReference type="PANTHER" id="PTHR24252">
    <property type="entry name" value="ACROSIN-RELATED"/>
    <property type="match status" value="1"/>
</dbReference>
<dbReference type="PROSITE" id="PS50240">
    <property type="entry name" value="TRYPSIN_DOM"/>
    <property type="match status" value="1"/>
</dbReference>
<dbReference type="PANTHER" id="PTHR24252:SF7">
    <property type="entry name" value="HYALIN"/>
    <property type="match status" value="1"/>
</dbReference>
<dbReference type="InterPro" id="IPR043504">
    <property type="entry name" value="Peptidase_S1_PA_chymotrypsin"/>
</dbReference>
<sequence length="331" mass="36926">DLKPGILNLQTYFRIISVITHQKPHQLRHLTQQPGHNRENKVKRDLIQKVSTQPLFIDPNETRDSVSVCADTLMGAAVRSSIIGGGDAPKGRWPGLVYLDITTDSGKRKWHCSGSILNQKWVMTAGRCWDDELRTRWDRTGVWVGTYELGMPSERYMDVDIVDRLPEFRVAGNGFVNDIALIRLKNPLEFSKNVAPVILPKEDEIFDSSSECWIAGWGSIGKVPLPQTKAVQEVQISILPRKDCKAAYPTMTDTMLCAGDPKGIKNPCDGDYGDPLMCRTARGFVQVGIMSYGSPKGCEVPGVPSIYTQVSSFMGYIKSRMEQLDKEFASD</sequence>
<keyword evidence="8" id="KW-1185">Reference proteome</keyword>
<dbReference type="InterPro" id="IPR001314">
    <property type="entry name" value="Peptidase_S1A"/>
</dbReference>
<dbReference type="GeneTree" id="ENSGT00940000163009"/>
<dbReference type="InterPro" id="IPR001254">
    <property type="entry name" value="Trypsin_dom"/>
</dbReference>
<accession>A0A096LU50</accession>
<evidence type="ECO:0000256" key="5">
    <source>
        <dbReference type="ARBA" id="ARBA00023157"/>
    </source>
</evidence>
<dbReference type="EMBL" id="AYCK01016937">
    <property type="status" value="NOT_ANNOTATED_CDS"/>
    <property type="molecule type" value="Genomic_DNA"/>
</dbReference>
<dbReference type="EMBL" id="AYCK01016936">
    <property type="status" value="NOT_ANNOTATED_CDS"/>
    <property type="molecule type" value="Genomic_DNA"/>
</dbReference>
<evidence type="ECO:0000313" key="8">
    <source>
        <dbReference type="Proteomes" id="UP000028760"/>
    </source>
</evidence>
<keyword evidence="2" id="KW-0732">Signal</keyword>
<reference evidence="8" key="1">
    <citation type="submission" date="2013-10" db="EMBL/GenBank/DDBJ databases">
        <authorList>
            <person name="Schartl M."/>
            <person name="Warren W."/>
        </authorList>
    </citation>
    <scope>NUCLEOTIDE SEQUENCE [LARGE SCALE GENOMIC DNA]</scope>
    <source>
        <strain evidence="8">female</strain>
    </source>
</reference>
<dbReference type="SMART" id="SM00020">
    <property type="entry name" value="Tryp_SPc"/>
    <property type="match status" value="1"/>
</dbReference>
<dbReference type="Gene3D" id="2.40.10.10">
    <property type="entry name" value="Trypsin-like serine proteases"/>
    <property type="match status" value="1"/>
</dbReference>
<keyword evidence="1" id="KW-0645">Protease</keyword>
<dbReference type="OMA" id="GMPSERY"/>
<feature type="domain" description="Peptidase S1" evidence="6">
    <location>
        <begin position="82"/>
        <end position="322"/>
    </location>
</feature>
<dbReference type="InterPro" id="IPR009003">
    <property type="entry name" value="Peptidase_S1_PA"/>
</dbReference>
<dbReference type="GO" id="GO:0004252">
    <property type="term" value="F:serine-type endopeptidase activity"/>
    <property type="evidence" value="ECO:0007669"/>
    <property type="project" value="InterPro"/>
</dbReference>
<dbReference type="FunFam" id="2.40.10.10:FF:000024">
    <property type="entry name" value="Serine protease 53"/>
    <property type="match status" value="1"/>
</dbReference>
<name>A0A096LU50_POEFO</name>
<proteinExistence type="predicted"/>
<evidence type="ECO:0000256" key="2">
    <source>
        <dbReference type="ARBA" id="ARBA00022729"/>
    </source>
</evidence>